<reference evidence="2" key="2">
    <citation type="submission" date="2018-04" db="EMBL/GenBank/DDBJ databases">
        <title>OnivRS2 (Oryza nivara Reference Sequence Version 2).</title>
        <authorList>
            <person name="Zhang J."/>
            <person name="Kudrna D."/>
            <person name="Lee S."/>
            <person name="Talag J."/>
            <person name="Rajasekar S."/>
            <person name="Welchert J."/>
            <person name="Hsing Y.-I."/>
            <person name="Wing R.A."/>
        </authorList>
    </citation>
    <scope>NUCLEOTIDE SEQUENCE [LARGE SCALE GENOMIC DNA]</scope>
</reference>
<accession>A0A0E0IT26</accession>
<sequence length="118" mass="12979">MWRWRRRRRPLPCAVELQLHVRPRGLHLDHLQRALQLRHIAQPSPYSFAFLLLSPTCSPPSISVITACATSPRVTAMPSSPNSSTGVVTPTASRSFRNRSIGTPTLTAAAAARPANFL</sequence>
<dbReference type="Gramene" id="ONIVA10G12030.1">
    <property type="protein sequence ID" value="ONIVA10G12030.1"/>
    <property type="gene ID" value="ONIVA10G12030"/>
</dbReference>
<dbReference type="AlphaFoldDB" id="A0A0E0IT26"/>
<name>A0A0E0IT26_ORYNI</name>
<organism evidence="2">
    <name type="scientific">Oryza nivara</name>
    <name type="common">Indian wild rice</name>
    <name type="synonym">Oryza sativa f. spontanea</name>
    <dbReference type="NCBI Taxonomy" id="4536"/>
    <lineage>
        <taxon>Eukaryota</taxon>
        <taxon>Viridiplantae</taxon>
        <taxon>Streptophyta</taxon>
        <taxon>Embryophyta</taxon>
        <taxon>Tracheophyta</taxon>
        <taxon>Spermatophyta</taxon>
        <taxon>Magnoliopsida</taxon>
        <taxon>Liliopsida</taxon>
        <taxon>Poales</taxon>
        <taxon>Poaceae</taxon>
        <taxon>BOP clade</taxon>
        <taxon>Oryzoideae</taxon>
        <taxon>Oryzeae</taxon>
        <taxon>Oryzinae</taxon>
        <taxon>Oryza</taxon>
    </lineage>
</organism>
<evidence type="ECO:0000256" key="1">
    <source>
        <dbReference type="SAM" id="MobiDB-lite"/>
    </source>
</evidence>
<feature type="region of interest" description="Disordered" evidence="1">
    <location>
        <begin position="74"/>
        <end position="100"/>
    </location>
</feature>
<reference evidence="2" key="1">
    <citation type="submission" date="2015-04" db="UniProtKB">
        <authorList>
            <consortium name="EnsemblPlants"/>
        </authorList>
    </citation>
    <scope>IDENTIFICATION</scope>
    <source>
        <strain evidence="2">SL10</strain>
    </source>
</reference>
<evidence type="ECO:0000313" key="2">
    <source>
        <dbReference type="EnsemblPlants" id="ONIVA10G12030.1"/>
    </source>
</evidence>
<dbReference type="EnsemblPlants" id="ONIVA10G12030.1">
    <property type="protein sequence ID" value="ONIVA10G12030.1"/>
    <property type="gene ID" value="ONIVA10G12030"/>
</dbReference>
<dbReference type="HOGENOM" id="CLU_2076858_0_0_1"/>
<evidence type="ECO:0000313" key="3">
    <source>
        <dbReference type="Proteomes" id="UP000006591"/>
    </source>
</evidence>
<proteinExistence type="predicted"/>
<dbReference type="Proteomes" id="UP000006591">
    <property type="component" value="Chromosome 10"/>
</dbReference>
<keyword evidence="3" id="KW-1185">Reference proteome</keyword>
<protein>
    <submittedName>
        <fullName evidence="2">Uncharacterized protein</fullName>
    </submittedName>
</protein>